<organism evidence="1">
    <name type="scientific">Medioppia subpectinata</name>
    <dbReference type="NCBI Taxonomy" id="1979941"/>
    <lineage>
        <taxon>Eukaryota</taxon>
        <taxon>Metazoa</taxon>
        <taxon>Ecdysozoa</taxon>
        <taxon>Arthropoda</taxon>
        <taxon>Chelicerata</taxon>
        <taxon>Arachnida</taxon>
        <taxon>Acari</taxon>
        <taxon>Acariformes</taxon>
        <taxon>Sarcoptiformes</taxon>
        <taxon>Oribatida</taxon>
        <taxon>Brachypylina</taxon>
        <taxon>Oppioidea</taxon>
        <taxon>Oppiidae</taxon>
        <taxon>Medioppia</taxon>
    </lineage>
</organism>
<sequence>MGRRRCEDMIRLLIVVIITLIVIQMAVRSQSSPIGQRFVSYLRSTDFNTEDNKCIKDAEYQQMCERCTKLSRNEYVFALCCAKDQGVDTWCEEYINYTID</sequence>
<evidence type="ECO:0000313" key="2">
    <source>
        <dbReference type="Proteomes" id="UP000759131"/>
    </source>
</evidence>
<dbReference type="PANTHER" id="PTHR39945">
    <property type="entry name" value="FI14129P"/>
    <property type="match status" value="1"/>
</dbReference>
<gene>
    <name evidence="1" type="ORF">OSB1V03_LOCUS1012</name>
</gene>
<proteinExistence type="predicted"/>
<dbReference type="EMBL" id="OC854844">
    <property type="protein sequence ID" value="CAD7620527.1"/>
    <property type="molecule type" value="Genomic_DNA"/>
</dbReference>
<name>A0A7R9KEQ3_9ACAR</name>
<accession>A0A7R9KEQ3</accession>
<dbReference type="OrthoDB" id="8178576at2759"/>
<keyword evidence="2" id="KW-1185">Reference proteome</keyword>
<dbReference type="PANTHER" id="PTHR39945:SF1">
    <property type="entry name" value="FI14129P"/>
    <property type="match status" value="1"/>
</dbReference>
<evidence type="ECO:0000313" key="1">
    <source>
        <dbReference type="EMBL" id="CAD7620527.1"/>
    </source>
</evidence>
<dbReference type="EMBL" id="CAJPIZ010000269">
    <property type="protein sequence ID" value="CAG2100957.1"/>
    <property type="molecule type" value="Genomic_DNA"/>
</dbReference>
<dbReference type="AlphaFoldDB" id="A0A7R9KEQ3"/>
<protein>
    <submittedName>
        <fullName evidence="1">Uncharacterized protein</fullName>
    </submittedName>
</protein>
<dbReference type="Proteomes" id="UP000759131">
    <property type="component" value="Unassembled WGS sequence"/>
</dbReference>
<reference evidence="1" key="1">
    <citation type="submission" date="2020-11" db="EMBL/GenBank/DDBJ databases">
        <authorList>
            <person name="Tran Van P."/>
        </authorList>
    </citation>
    <scope>NUCLEOTIDE SEQUENCE</scope>
</reference>